<sequence length="669" mass="68440">MIHRTGRAHPARAALASACLLALLAGTGIVSRPLPASAQEAASAVQDVTLSDVVLAFGTTRLEAPRLTVSGTHLSKDEIAAILRTDSPEPWAARLGRLNAASLTIPELRFVHAPKDGARQSVVYRDVAARDVRAGRIAELAAAGAAIAMTGVPGAPAEGTGTYGRIAARDLDLAALARLYGGTGERPADPKGAAAPALGPAQIVYSAFSVDDVIYTDGSGTTARLARLEGRDVGGRPIPGGWSGAVDRLTEIDPDRIGDAERAKAGAILADLIEGAFAGAVEARGFALSQIRPGRTAGRPDASEQPLLFEIARMSASMPRMEPGSPDAGASFGLEGLSFSQGATRGRLGRVALTGFSPASTAAALRRLSTEGKPGAEPKPDAKPAPVLGTLSIEDASLDLPVEEPAKPRGKPAPGRAAAVEDAVRRAAREKGAERGAAAQQPPAKIMRVGMRSAAMTFGPMRDGVPTTSRLSLSGITLPAASVSEVPGLGSLAAYGYGDLDLDATVDTAWDEGKREVSVREVSLSGRDMGSLRLSGTIGGIGPEMFDTDPAVSGLAMLSATAKSLDLTVQDGGLFDRFIAAQSKVLSLKPEELRQEYVTASVLGVPVILGNSPAARAIGAALGQFVTKPGRLSLSARTKDAAGLGIAEFGTAPSPGAVLDRLDVTAKAE</sequence>
<dbReference type="EMBL" id="BPQR01000030">
    <property type="protein sequence ID" value="GJE06517.1"/>
    <property type="molecule type" value="Genomic_DNA"/>
</dbReference>
<evidence type="ECO:0008006" key="5">
    <source>
        <dbReference type="Google" id="ProtNLM"/>
    </source>
</evidence>
<evidence type="ECO:0000256" key="2">
    <source>
        <dbReference type="SAM" id="SignalP"/>
    </source>
</evidence>
<feature type="compositionally biased region" description="Basic and acidic residues" evidence="1">
    <location>
        <begin position="422"/>
        <end position="434"/>
    </location>
</feature>
<proteinExistence type="predicted"/>
<organism evidence="3 4">
    <name type="scientific">Methylobacterium jeotgali</name>
    <dbReference type="NCBI Taxonomy" id="381630"/>
    <lineage>
        <taxon>Bacteria</taxon>
        <taxon>Pseudomonadati</taxon>
        <taxon>Pseudomonadota</taxon>
        <taxon>Alphaproteobacteria</taxon>
        <taxon>Hyphomicrobiales</taxon>
        <taxon>Methylobacteriaceae</taxon>
        <taxon>Methylobacterium</taxon>
    </lineage>
</organism>
<comment type="caution">
    <text evidence="3">The sequence shown here is derived from an EMBL/GenBank/DDBJ whole genome shotgun (WGS) entry which is preliminary data.</text>
</comment>
<reference evidence="3" key="2">
    <citation type="submission" date="2021-08" db="EMBL/GenBank/DDBJ databases">
        <authorList>
            <person name="Tani A."/>
            <person name="Ola A."/>
            <person name="Ogura Y."/>
            <person name="Katsura K."/>
            <person name="Hayashi T."/>
        </authorList>
    </citation>
    <scope>NUCLEOTIDE SEQUENCE</scope>
    <source>
        <strain evidence="3">LMG 23639</strain>
    </source>
</reference>
<reference evidence="3" key="1">
    <citation type="journal article" date="2021" name="Front. Microbiol.">
        <title>Comprehensive Comparative Genomics and Phenotyping of Methylobacterium Species.</title>
        <authorList>
            <person name="Alessa O."/>
            <person name="Ogura Y."/>
            <person name="Fujitani Y."/>
            <person name="Takami H."/>
            <person name="Hayashi T."/>
            <person name="Sahin N."/>
            <person name="Tani A."/>
        </authorList>
    </citation>
    <scope>NUCLEOTIDE SEQUENCE</scope>
    <source>
        <strain evidence="3">LMG 23639</strain>
    </source>
</reference>
<keyword evidence="4" id="KW-1185">Reference proteome</keyword>
<dbReference type="RefSeq" id="WP_238275256.1">
    <property type="nucleotide sequence ID" value="NZ_BPQR01000030.1"/>
</dbReference>
<accession>A0ABQ4STV2</accession>
<evidence type="ECO:0000313" key="3">
    <source>
        <dbReference type="EMBL" id="GJE06517.1"/>
    </source>
</evidence>
<feature type="signal peptide" evidence="2">
    <location>
        <begin position="1"/>
        <end position="38"/>
    </location>
</feature>
<feature type="compositionally biased region" description="Low complexity" evidence="1">
    <location>
        <begin position="412"/>
        <end position="421"/>
    </location>
</feature>
<name>A0ABQ4STV2_9HYPH</name>
<dbReference type="Proteomes" id="UP001055102">
    <property type="component" value="Unassembled WGS sequence"/>
</dbReference>
<evidence type="ECO:0000256" key="1">
    <source>
        <dbReference type="SAM" id="MobiDB-lite"/>
    </source>
</evidence>
<feature type="region of interest" description="Disordered" evidence="1">
    <location>
        <begin position="397"/>
        <end position="443"/>
    </location>
</feature>
<gene>
    <name evidence="3" type="ORF">AOPFMNJM_1837</name>
</gene>
<keyword evidence="2" id="KW-0732">Signal</keyword>
<feature type="chain" id="PRO_5047125162" description="AsmA-like C-terminal domain-containing protein" evidence="2">
    <location>
        <begin position="39"/>
        <end position="669"/>
    </location>
</feature>
<evidence type="ECO:0000313" key="4">
    <source>
        <dbReference type="Proteomes" id="UP001055102"/>
    </source>
</evidence>
<protein>
    <recommendedName>
        <fullName evidence="5">AsmA-like C-terminal domain-containing protein</fullName>
    </recommendedName>
</protein>